<dbReference type="InterPro" id="IPR036770">
    <property type="entry name" value="Ankyrin_rpt-contain_sf"/>
</dbReference>
<dbReference type="OrthoDB" id="341259at2759"/>
<dbReference type="EMBL" id="MDYQ01000105">
    <property type="protein sequence ID" value="PRP82354.1"/>
    <property type="molecule type" value="Genomic_DNA"/>
</dbReference>
<comment type="caution">
    <text evidence="3">The sequence shown here is derived from an EMBL/GenBank/DDBJ whole genome shotgun (WGS) entry which is preliminary data.</text>
</comment>
<dbReference type="InterPro" id="IPR002110">
    <property type="entry name" value="Ankyrin_rpt"/>
</dbReference>
<evidence type="ECO:0000256" key="1">
    <source>
        <dbReference type="ARBA" id="ARBA00022737"/>
    </source>
</evidence>
<evidence type="ECO:0000256" key="2">
    <source>
        <dbReference type="ARBA" id="ARBA00023043"/>
    </source>
</evidence>
<evidence type="ECO:0000313" key="4">
    <source>
        <dbReference type="Proteomes" id="UP000241769"/>
    </source>
</evidence>
<dbReference type="InParanoid" id="A0A2P6NEH0"/>
<accession>A0A2P6NEH0</accession>
<dbReference type="Pfam" id="PF12796">
    <property type="entry name" value="Ank_2"/>
    <property type="match status" value="1"/>
</dbReference>
<keyword evidence="2" id="KW-0040">ANK repeat</keyword>
<keyword evidence="4" id="KW-1185">Reference proteome</keyword>
<dbReference type="Gene3D" id="1.25.40.20">
    <property type="entry name" value="Ankyrin repeat-containing domain"/>
    <property type="match status" value="1"/>
</dbReference>
<proteinExistence type="predicted"/>
<dbReference type="AlphaFoldDB" id="A0A2P6NEH0"/>
<dbReference type="SUPFAM" id="SSF140860">
    <property type="entry name" value="Pseudo ankyrin repeat-like"/>
    <property type="match status" value="1"/>
</dbReference>
<protein>
    <submittedName>
        <fullName evidence="3">Putative ankyrin</fullName>
    </submittedName>
</protein>
<gene>
    <name evidence="3" type="ORF">PROFUN_10258</name>
</gene>
<sequence length="141" mass="15432">MTIILPKLTLQDNKDIQPAAEHGHHNIVQLLLTHARVDPSTNDNEAIREAASNGHIEVMRLFLADPRVDPSANDQIALKMASEKGHAMTVKLLLSDPRVEISAGAQYAIDIRPNCFTQLDSLQDATEEGGLLGLVHEMLPL</sequence>
<name>A0A2P6NEH0_9EUKA</name>
<dbReference type="Proteomes" id="UP000241769">
    <property type="component" value="Unassembled WGS sequence"/>
</dbReference>
<dbReference type="PANTHER" id="PTHR24198">
    <property type="entry name" value="ANKYRIN REPEAT AND PROTEIN KINASE DOMAIN-CONTAINING PROTEIN"/>
    <property type="match status" value="1"/>
</dbReference>
<dbReference type="SMART" id="SM00248">
    <property type="entry name" value="ANK"/>
    <property type="match status" value="3"/>
</dbReference>
<keyword evidence="1" id="KW-0677">Repeat</keyword>
<evidence type="ECO:0000313" key="3">
    <source>
        <dbReference type="EMBL" id="PRP82354.1"/>
    </source>
</evidence>
<dbReference type="PANTHER" id="PTHR24198:SF165">
    <property type="entry name" value="ANKYRIN REPEAT-CONTAINING PROTEIN-RELATED"/>
    <property type="match status" value="1"/>
</dbReference>
<organism evidence="3 4">
    <name type="scientific">Planoprotostelium fungivorum</name>
    <dbReference type="NCBI Taxonomy" id="1890364"/>
    <lineage>
        <taxon>Eukaryota</taxon>
        <taxon>Amoebozoa</taxon>
        <taxon>Evosea</taxon>
        <taxon>Variosea</taxon>
        <taxon>Cavosteliida</taxon>
        <taxon>Cavosteliaceae</taxon>
        <taxon>Planoprotostelium</taxon>
    </lineage>
</organism>
<reference evidence="3 4" key="1">
    <citation type="journal article" date="2018" name="Genome Biol. Evol.">
        <title>Multiple Roots of Fruiting Body Formation in Amoebozoa.</title>
        <authorList>
            <person name="Hillmann F."/>
            <person name="Forbes G."/>
            <person name="Novohradska S."/>
            <person name="Ferling I."/>
            <person name="Riege K."/>
            <person name="Groth M."/>
            <person name="Westermann M."/>
            <person name="Marz M."/>
            <person name="Spaller T."/>
            <person name="Winckler T."/>
            <person name="Schaap P."/>
            <person name="Glockner G."/>
        </authorList>
    </citation>
    <scope>NUCLEOTIDE SEQUENCE [LARGE SCALE GENOMIC DNA]</scope>
    <source>
        <strain evidence="3 4">Jena</strain>
    </source>
</reference>